<dbReference type="HOGENOM" id="CLU_097455_0_0_9"/>
<evidence type="ECO:0000313" key="5">
    <source>
        <dbReference type="EMBL" id="AIY83503.1"/>
    </source>
</evidence>
<dbReference type="InterPro" id="IPR029063">
    <property type="entry name" value="SAM-dependent_MTases_sf"/>
</dbReference>
<evidence type="ECO:0000256" key="1">
    <source>
        <dbReference type="ARBA" id="ARBA00022603"/>
    </source>
</evidence>
<dbReference type="KEGG" id="cbv:U729_479"/>
<accession>A0A0A7FV88</accession>
<dbReference type="GO" id="GO:0003723">
    <property type="term" value="F:RNA binding"/>
    <property type="evidence" value="ECO:0007669"/>
    <property type="project" value="UniProtKB-KW"/>
</dbReference>
<dbReference type="SUPFAM" id="SSF53335">
    <property type="entry name" value="S-adenosyl-L-methionine-dependent methyltransferases"/>
    <property type="match status" value="1"/>
</dbReference>
<keyword evidence="6" id="KW-1185">Reference proteome</keyword>
<proteinExistence type="predicted"/>
<dbReference type="OrthoDB" id="1935097at2"/>
<dbReference type="STRING" id="1561.NPD11_2514"/>
<keyword evidence="2" id="KW-0808">Transferase</keyword>
<reference evidence="5 6" key="1">
    <citation type="journal article" date="2015" name="Infect. Genet. Evol.">
        <title>Genomic sequences of six botulinum neurotoxin-producing strains representing three clostridial species illustrate the mobility and diversity of botulinum neurotoxin genes.</title>
        <authorList>
            <person name="Smith T.J."/>
            <person name="Hill K.K."/>
            <person name="Xie G."/>
            <person name="Foley B.T."/>
            <person name="Williamson C.H."/>
            <person name="Foster J.T."/>
            <person name="Johnson S.L."/>
            <person name="Chertkov O."/>
            <person name="Teshima H."/>
            <person name="Gibbons H.S."/>
            <person name="Johnsky L.A."/>
            <person name="Karavis M.A."/>
            <person name="Smith L.A."/>
        </authorList>
    </citation>
    <scope>NUCLEOTIDE SEQUENCE [LARGE SCALE GENOMIC DNA]</scope>
    <source>
        <strain evidence="5">Sullivan</strain>
    </source>
</reference>
<dbReference type="Pfam" id="PF00398">
    <property type="entry name" value="RrnaAD"/>
    <property type="match status" value="1"/>
</dbReference>
<dbReference type="Gene3D" id="3.40.50.150">
    <property type="entry name" value="Vaccinia Virus protein VP39"/>
    <property type="match status" value="1"/>
</dbReference>
<organism evidence="5 6">
    <name type="scientific">Clostridium baratii str. Sullivan</name>
    <dbReference type="NCBI Taxonomy" id="1415775"/>
    <lineage>
        <taxon>Bacteria</taxon>
        <taxon>Bacillati</taxon>
        <taxon>Bacillota</taxon>
        <taxon>Clostridia</taxon>
        <taxon>Eubacteriales</taxon>
        <taxon>Clostridiaceae</taxon>
        <taxon>Clostridium</taxon>
    </lineage>
</organism>
<evidence type="ECO:0000313" key="6">
    <source>
        <dbReference type="Proteomes" id="UP000030635"/>
    </source>
</evidence>
<dbReference type="RefSeq" id="WP_039311312.1">
    <property type="nucleotide sequence ID" value="NZ_CP006905.1"/>
</dbReference>
<protein>
    <submittedName>
        <fullName evidence="5">Ribosomal RNA adenine dimethylase family protein</fullName>
    </submittedName>
</protein>
<name>A0A0A7FV88_9CLOT</name>
<dbReference type="eggNOG" id="COG0421">
    <property type="taxonomic scope" value="Bacteria"/>
</dbReference>
<dbReference type="AlphaFoldDB" id="A0A0A7FV88"/>
<sequence length="246" mass="29398">MKPYDKNFVLNKIKEYDEKINSNIIGNHEIFKTYNKDKVTEGYMYKRNEEFNIDMPDLEGKDKYWMRISPKEVQSTYGIIKHAHGKVGVVGLGLGYTVQEMAKRDEVKEIIVYEIEEDIINLYKENFGENKKIKIIKGDAYKAKSETFDYFFVDIYEYKLTDKVVSDYVLFNKLHKIEDYTFWGVEHFLLSCRYEEIVWVYIPEIWMELSKKAFASLQESGYLKYYEKLDEKLVSDILQKFKVVLE</sequence>
<dbReference type="Proteomes" id="UP000030635">
    <property type="component" value="Chromosome"/>
</dbReference>
<dbReference type="GO" id="GO:0008168">
    <property type="term" value="F:methyltransferase activity"/>
    <property type="evidence" value="ECO:0007669"/>
    <property type="project" value="UniProtKB-KW"/>
</dbReference>
<evidence type="ECO:0000256" key="2">
    <source>
        <dbReference type="ARBA" id="ARBA00022679"/>
    </source>
</evidence>
<evidence type="ECO:0000256" key="4">
    <source>
        <dbReference type="ARBA" id="ARBA00022884"/>
    </source>
</evidence>
<evidence type="ECO:0000256" key="3">
    <source>
        <dbReference type="ARBA" id="ARBA00022691"/>
    </source>
</evidence>
<dbReference type="EMBL" id="CP006905">
    <property type="protein sequence ID" value="AIY83503.1"/>
    <property type="molecule type" value="Genomic_DNA"/>
</dbReference>
<gene>
    <name evidence="5" type="ORF">U729_479</name>
</gene>
<keyword evidence="4" id="KW-0694">RNA-binding</keyword>
<dbReference type="GO" id="GO:0032259">
    <property type="term" value="P:methylation"/>
    <property type="evidence" value="ECO:0007669"/>
    <property type="project" value="UniProtKB-KW"/>
</dbReference>
<dbReference type="InterPro" id="IPR001737">
    <property type="entry name" value="KsgA/Erm"/>
</dbReference>
<keyword evidence="1 5" id="KW-0489">Methyltransferase</keyword>
<keyword evidence="3" id="KW-0949">S-adenosyl-L-methionine</keyword>